<evidence type="ECO:0000256" key="1">
    <source>
        <dbReference type="ARBA" id="ARBA00023015"/>
    </source>
</evidence>
<name>A0A1Q2MB56_9GAMM</name>
<dbReference type="Proteomes" id="UP000188219">
    <property type="component" value="Chromosome"/>
</dbReference>
<dbReference type="PROSITE" id="PS00041">
    <property type="entry name" value="HTH_ARAC_FAMILY_1"/>
    <property type="match status" value="1"/>
</dbReference>
<protein>
    <submittedName>
        <fullName evidence="6">AraC family transcriptional regulator</fullName>
    </submittedName>
</protein>
<dbReference type="Gene3D" id="1.10.10.60">
    <property type="entry name" value="Homeodomain-like"/>
    <property type="match status" value="2"/>
</dbReference>
<organism evidence="6 7">
    <name type="scientific">Microbulbifer agarilyticus</name>
    <dbReference type="NCBI Taxonomy" id="260552"/>
    <lineage>
        <taxon>Bacteria</taxon>
        <taxon>Pseudomonadati</taxon>
        <taxon>Pseudomonadota</taxon>
        <taxon>Gammaproteobacteria</taxon>
        <taxon>Cellvibrionales</taxon>
        <taxon>Microbulbiferaceae</taxon>
        <taxon>Microbulbifer</taxon>
    </lineage>
</organism>
<evidence type="ECO:0000313" key="6">
    <source>
        <dbReference type="EMBL" id="AQQ69527.1"/>
    </source>
</evidence>
<dbReference type="PROSITE" id="PS01124">
    <property type="entry name" value="HTH_ARAC_FAMILY_2"/>
    <property type="match status" value="1"/>
</dbReference>
<evidence type="ECO:0000313" key="7">
    <source>
        <dbReference type="Proteomes" id="UP000188219"/>
    </source>
</evidence>
<dbReference type="PANTHER" id="PTHR43280">
    <property type="entry name" value="ARAC-FAMILY TRANSCRIPTIONAL REGULATOR"/>
    <property type="match status" value="1"/>
</dbReference>
<dbReference type="SUPFAM" id="SSF46689">
    <property type="entry name" value="Homeodomain-like"/>
    <property type="match status" value="2"/>
</dbReference>
<dbReference type="InterPro" id="IPR020449">
    <property type="entry name" value="Tscrpt_reg_AraC-type_HTH"/>
</dbReference>
<dbReference type="InterPro" id="IPR003313">
    <property type="entry name" value="AraC-bd"/>
</dbReference>
<reference evidence="6" key="1">
    <citation type="submission" date="2017-02" db="EMBL/GenBank/DDBJ databases">
        <title>Genome of Microbulbifer agarilyticus GP101.</title>
        <authorList>
            <person name="Jung J."/>
            <person name="Bae S.S."/>
            <person name="Baek K."/>
        </authorList>
    </citation>
    <scope>NUCLEOTIDE SEQUENCE [LARGE SCALE GENOMIC DNA]</scope>
    <source>
        <strain evidence="6">GP101</strain>
    </source>
</reference>
<gene>
    <name evidence="6" type="ORF">Mag101_11075</name>
</gene>
<feature type="domain" description="HTH araC/xylS-type" evidence="5">
    <location>
        <begin position="191"/>
        <end position="289"/>
    </location>
</feature>
<dbReference type="Pfam" id="PF12833">
    <property type="entry name" value="HTH_18"/>
    <property type="match status" value="1"/>
</dbReference>
<dbReference type="STRING" id="260552.Mag101_11075"/>
<dbReference type="InterPro" id="IPR037923">
    <property type="entry name" value="HTH-like"/>
</dbReference>
<dbReference type="GO" id="GO:0003700">
    <property type="term" value="F:DNA-binding transcription factor activity"/>
    <property type="evidence" value="ECO:0007669"/>
    <property type="project" value="InterPro"/>
</dbReference>
<proteinExistence type="predicted"/>
<dbReference type="PANTHER" id="PTHR43280:SF30">
    <property type="entry name" value="MMSAB OPERON REGULATORY PROTEIN"/>
    <property type="match status" value="1"/>
</dbReference>
<evidence type="ECO:0000256" key="4">
    <source>
        <dbReference type="ARBA" id="ARBA00023163"/>
    </source>
</evidence>
<keyword evidence="3" id="KW-0010">Activator</keyword>
<dbReference type="InterPro" id="IPR009057">
    <property type="entry name" value="Homeodomain-like_sf"/>
</dbReference>
<evidence type="ECO:0000259" key="5">
    <source>
        <dbReference type="PROSITE" id="PS01124"/>
    </source>
</evidence>
<dbReference type="InterPro" id="IPR018060">
    <property type="entry name" value="HTH_AraC"/>
</dbReference>
<keyword evidence="7" id="KW-1185">Reference proteome</keyword>
<dbReference type="PRINTS" id="PR00032">
    <property type="entry name" value="HTHARAC"/>
</dbReference>
<dbReference type="EMBL" id="CP019650">
    <property type="protein sequence ID" value="AQQ69527.1"/>
    <property type="molecule type" value="Genomic_DNA"/>
</dbReference>
<keyword evidence="4" id="KW-0804">Transcription</keyword>
<evidence type="ECO:0000256" key="3">
    <source>
        <dbReference type="ARBA" id="ARBA00023159"/>
    </source>
</evidence>
<dbReference type="AlphaFoldDB" id="A0A1Q2MB56"/>
<dbReference type="Pfam" id="PF02311">
    <property type="entry name" value="AraC_binding"/>
    <property type="match status" value="1"/>
</dbReference>
<keyword evidence="1" id="KW-0805">Transcription regulation</keyword>
<evidence type="ECO:0000256" key="2">
    <source>
        <dbReference type="ARBA" id="ARBA00023125"/>
    </source>
</evidence>
<accession>A0A1Q2MB56</accession>
<keyword evidence="2" id="KW-0238">DNA-binding</keyword>
<dbReference type="InterPro" id="IPR018062">
    <property type="entry name" value="HTH_AraC-typ_CS"/>
</dbReference>
<sequence length="292" mass="32737">MSEPSSWPLPSSGLRYLAPKFILDHLSENPLTRECYPTALGYYPSAKGHSMRRASHDDYLLLYCDSGAGHLSAGAFDGGIGRGDVLILPPGLAHQYSADGDAPWTIYWCHFRGALADVFFQHVGLNSETSVLKGIADPALQSSFKSLLSIARTGYGKTAFVHAANQLRQILTLLARLRKRRERVQKNFDYEVVHTYMLDNIDLPLTLETLASVCNLSKYHFARKYKELTGYAPLQHFTHLKVEHACFLLDSSELSIGEISFQLGFEDPLYFSRTFKKVTGLSPTTYRQSAHR</sequence>
<dbReference type="Gene3D" id="2.60.120.280">
    <property type="entry name" value="Regulatory protein AraC"/>
    <property type="match status" value="1"/>
</dbReference>
<dbReference type="SUPFAM" id="SSF51215">
    <property type="entry name" value="Regulatory protein AraC"/>
    <property type="match status" value="1"/>
</dbReference>
<dbReference type="SMART" id="SM00342">
    <property type="entry name" value="HTH_ARAC"/>
    <property type="match status" value="1"/>
</dbReference>
<dbReference type="GO" id="GO:0043565">
    <property type="term" value="F:sequence-specific DNA binding"/>
    <property type="evidence" value="ECO:0007669"/>
    <property type="project" value="InterPro"/>
</dbReference>
<dbReference type="CDD" id="cd06986">
    <property type="entry name" value="cupin_MmsR-like_N"/>
    <property type="match status" value="1"/>
</dbReference>
<dbReference type="KEGG" id="maga:Mag101_11075"/>